<comment type="caution">
    <text evidence="19">The sequence shown here is derived from an EMBL/GenBank/DDBJ whole genome shotgun (WGS) entry which is preliminary data.</text>
</comment>
<keyword evidence="12 16" id="KW-0833">Ubl conjugation pathway</keyword>
<feature type="region of interest" description="Disordered" evidence="17">
    <location>
        <begin position="1"/>
        <end position="79"/>
    </location>
</feature>
<dbReference type="InterPro" id="IPR054477">
    <property type="entry name" value="LTN1_E3_ligase_6th"/>
</dbReference>
<dbReference type="EMBL" id="MU167387">
    <property type="protein sequence ID" value="KAG0141417.1"/>
    <property type="molecule type" value="Genomic_DNA"/>
</dbReference>
<evidence type="ECO:0000256" key="14">
    <source>
        <dbReference type="ARBA" id="ARBA00055150"/>
    </source>
</evidence>
<dbReference type="InterPro" id="IPR039795">
    <property type="entry name" value="LTN1/Rkr1"/>
</dbReference>
<dbReference type="Gene3D" id="3.30.40.10">
    <property type="entry name" value="Zinc/RING finger domain, C3HC4 (zinc finger)"/>
    <property type="match status" value="1"/>
</dbReference>
<evidence type="ECO:0000256" key="17">
    <source>
        <dbReference type="SAM" id="MobiDB-lite"/>
    </source>
</evidence>
<gene>
    <name evidence="19" type="ORF">CROQUDRAFT_292850</name>
</gene>
<dbReference type="Pfam" id="PF23009">
    <property type="entry name" value="UBC_like"/>
    <property type="match status" value="1"/>
</dbReference>
<evidence type="ECO:0000256" key="5">
    <source>
        <dbReference type="ARBA" id="ARBA00012483"/>
    </source>
</evidence>
<evidence type="ECO:0000256" key="9">
    <source>
        <dbReference type="ARBA" id="ARBA00022723"/>
    </source>
</evidence>
<feature type="compositionally biased region" description="Low complexity" evidence="17">
    <location>
        <begin position="37"/>
        <end position="50"/>
    </location>
</feature>
<dbReference type="GO" id="GO:0005829">
    <property type="term" value="C:cytosol"/>
    <property type="evidence" value="ECO:0007669"/>
    <property type="project" value="UniProtKB-SubCell"/>
</dbReference>
<accession>A0A9P6N9C8</accession>
<dbReference type="SUPFAM" id="SSF57850">
    <property type="entry name" value="RING/U-box"/>
    <property type="match status" value="1"/>
</dbReference>
<comment type="similarity">
    <text evidence="4 16">Belongs to the LTN1 family.</text>
</comment>
<keyword evidence="8 16" id="KW-0808">Transferase</keyword>
<dbReference type="CDD" id="cd16491">
    <property type="entry name" value="RING-CH-C4HC3_LTN1"/>
    <property type="match status" value="1"/>
</dbReference>
<evidence type="ECO:0000256" key="1">
    <source>
        <dbReference type="ARBA" id="ARBA00000900"/>
    </source>
</evidence>
<evidence type="ECO:0000256" key="15">
    <source>
        <dbReference type="PROSITE-ProRule" id="PRU00175"/>
    </source>
</evidence>
<dbReference type="Pfam" id="PF22958">
    <property type="entry name" value="Ltn1_1st"/>
    <property type="match status" value="1"/>
</dbReference>
<dbReference type="InterPro" id="IPR013083">
    <property type="entry name" value="Znf_RING/FYVE/PHD"/>
</dbReference>
<keyword evidence="11 15" id="KW-0863">Zinc-finger</keyword>
<dbReference type="OrthoDB" id="6108at2759"/>
<keyword evidence="10" id="KW-0677">Repeat</keyword>
<evidence type="ECO:0000256" key="16">
    <source>
        <dbReference type="RuleBase" id="RU367090"/>
    </source>
</evidence>
<sequence length="1720" mass="191451">MAPKASSSASSATRKKQARKAAAKDTHNTDPDLNVDPTAGPSSSPGPSATVKTKKEKKDKKDKKSIKPKQFIPPPTYAGDPDPVDLLKLGLYGSSVSPERVVMLRKVGKKDPVTIERGLEEWIAWTRELLPQNSTPNSSASDNQMTYNELLETIPVFTHHFPRLALHPSRRVRALALSLHEGLLADNIGDSNCASSLLAPAQLEQSGYLGSWLICTCDADKAVRLIAGRSWNTAFGSNYKNNDAGEQVKLGPYAPEMVQYLLPLFDASPQAGSIQMTAGTSSSRKLTVLDESLESTASRIRASALEALVYLFKANHIPEELFPLLNDCLATRPEVWKMLLPSNNQEPPIRRAIWKLVHILSTTQMLEPLLQNALPFMLHPALHAAFSEKNVSVQGSMITGLTSLTSHRSELWTKVDRLFGVMCEDSNGFAEREHSSEQAKPILKAFLSFVEFGCPGNPVLLYPALVVLLASFPQSLLTSTSSPTMDEFFERLWNAYPGRPLRSTGVIGLSAFYHASSDCLIFFDKRSTLGRETCLELNFRRMWNQLLAGSFQSNRELETLILTILHVAQKSPSSDNYVWPVIFETVTQETEKSKLLRCITFLNKAHTLAKHDRSQDQLFQARKQLFDRAISTLSSASDDGLVHTWNPIVTTCISHDANLLGAVGDSTRHSFYALVRQVLPQKFWSDSVLHHDLFYACLESPKLAVEVWNNVVRSHSSQLSIQHLPRLMEIIERIDRNVIPTQLPIAELDNLVLDCTRRILEGDLLPAPFIRSIIVHPEPLVMLDTVFEVLHRLSAELYARVNLRLKAPLSPELSDLDLLLRTCAPYFTAVKELQPTKRVPSETSNSIGIATYAITNFWPVLHGAAASDLAQLGETVHQAVVQALEESNATELSMALLKLLKECIVDPNCLVHPVNLVAAARKLNERNPTITSSKILEILSVGNSSDSSLTQMIPVRSSPTLLMTRDSLVSHNADLVQDSAGSTISLNVAYDRLVIAVLDLMAQDRMLAQAHCWLWEHCMYLGQWASNLLQLSNGREIDQNNLTSHELMAIVTVVDTNLTYLISSRARKLTSHWHTAATTHLKSLSSTNNNSVDQLMVLIGNLALATKREATEVLAAQSLRKILNLIFRHADSDPKDLENWFSFARAVEQSNAGLSLAIIYSIKPYLLSSSSFQQYQNICAGKLTDVPASQANTSGLRLVKVLCALAPPQDSPQIFLPQQRCIFLLQTLAGWLKDTEEIAFELNARMLELFVSLAPIVQTVQGSHWNFILDVVAINLEEGSWDDEQSLIPVWHACLLIRMMQDLSTRNETLNTAIKSSMKESYKLVYDLFVSRPADLDTNPTIESISRAIEEILIDPATQIGSLGPTLGQLIKTIFSPSVPTSVLAYNLARKGVQEEVDALSVEAELATEPTNSLIIPETLLQLLDMASEDLPIGNLLGWLLLFTYFEHASLRLRNAYNAQLRERSLISRRFLPLVHTILHVSDRGKSRDVSIWDISEFDAMFIEESVSEPVPLAAFVYYRALQTVPSHIRTWWEECRNKQLSLSVASFSSRHFAPVLIGRELSRVKEQATTMALEDEQMTVKVNLIANEVKVTYVVDEESMEIVVKIPAQYPLQPVEVLDIRKVGIPDAMWRAWLLSIQHTIASQNGSIAEALALFKKNVSLHFEGVEACAICYSIISVVDRSLPTKACRTCHNRFHPSCIFKWFSTSHGSSCPLCRSLF</sequence>
<dbReference type="FunFam" id="3.30.40.10:FF:000038">
    <property type="entry name" value="E3 ubiquitin-protein ligase listerin"/>
    <property type="match status" value="1"/>
</dbReference>
<dbReference type="InterPro" id="IPR054476">
    <property type="entry name" value="Ltn1_N"/>
</dbReference>
<dbReference type="GO" id="GO:0008270">
    <property type="term" value="F:zinc ion binding"/>
    <property type="evidence" value="ECO:0007669"/>
    <property type="project" value="UniProtKB-KW"/>
</dbReference>
<dbReference type="GO" id="GO:0072344">
    <property type="term" value="P:rescue of stalled ribosome"/>
    <property type="evidence" value="ECO:0007669"/>
    <property type="project" value="UniProtKB-UniRule"/>
</dbReference>
<keyword evidence="7" id="KW-0963">Cytoplasm</keyword>
<dbReference type="GO" id="GO:1990112">
    <property type="term" value="C:RQC complex"/>
    <property type="evidence" value="ECO:0007669"/>
    <property type="project" value="UniProtKB-UniRule"/>
</dbReference>
<organism evidence="19 20">
    <name type="scientific">Cronartium quercuum f. sp. fusiforme G11</name>
    <dbReference type="NCBI Taxonomy" id="708437"/>
    <lineage>
        <taxon>Eukaryota</taxon>
        <taxon>Fungi</taxon>
        <taxon>Dikarya</taxon>
        <taxon>Basidiomycota</taxon>
        <taxon>Pucciniomycotina</taxon>
        <taxon>Pucciniomycetes</taxon>
        <taxon>Pucciniales</taxon>
        <taxon>Coleosporiaceae</taxon>
        <taxon>Cronartium</taxon>
    </lineage>
</organism>
<evidence type="ECO:0000256" key="4">
    <source>
        <dbReference type="ARBA" id="ARBA00007997"/>
    </source>
</evidence>
<dbReference type="GO" id="GO:1990116">
    <property type="term" value="P:ribosome-associated ubiquitin-dependent protein catabolic process"/>
    <property type="evidence" value="ECO:0007669"/>
    <property type="project" value="UniProtKB-UniRule"/>
</dbReference>
<proteinExistence type="inferred from homology"/>
<comment type="function">
    <text evidence="16">E3 ubiquitin-protein ligase. Component of the ribosome quality control complex (RQC), a ribosome-associated complex that mediates ubiquitination and extraction of incompletely synthesized nascent chains for proteasomal degradation.</text>
</comment>
<dbReference type="GO" id="GO:0043023">
    <property type="term" value="F:ribosomal large subunit binding"/>
    <property type="evidence" value="ECO:0007669"/>
    <property type="project" value="TreeGrafter"/>
</dbReference>
<comment type="function">
    <text evidence="14">E3 ubiquitin-protein ligase component of the ribosome quality control complex (RQC), a ribosome-associated complex that mediates ubiquitination and extraction of incompletely synthesized nascent chains for proteasomal degradation. Mediates ubiquitination of proteins derived from mRNAs lacking stop codons (non-stop proteins) and other translation arrest products induced by poly-lysine sequences and tandem rare codons. Ubiquitination leads to CDC48 recruitment for extraction and degradation of the incomplete translation product. May indirectly play a role in chromatin function and transcription.</text>
</comment>
<comment type="pathway">
    <text evidence="3 16">Protein modification; protein ubiquitination.</text>
</comment>
<evidence type="ECO:0000256" key="8">
    <source>
        <dbReference type="ARBA" id="ARBA00022679"/>
    </source>
</evidence>
<dbReference type="PROSITE" id="PS50089">
    <property type="entry name" value="ZF_RING_2"/>
    <property type="match status" value="1"/>
</dbReference>
<evidence type="ECO:0000256" key="7">
    <source>
        <dbReference type="ARBA" id="ARBA00022490"/>
    </source>
</evidence>
<dbReference type="InterPro" id="IPR054478">
    <property type="entry name" value="LTN1_UBC"/>
</dbReference>
<reference evidence="19" key="1">
    <citation type="submission" date="2013-11" db="EMBL/GenBank/DDBJ databases">
        <title>Genome sequence of the fusiform rust pathogen reveals effectors for host alternation and coevolution with pine.</title>
        <authorList>
            <consortium name="DOE Joint Genome Institute"/>
            <person name="Smith K."/>
            <person name="Pendleton A."/>
            <person name="Kubisiak T."/>
            <person name="Anderson C."/>
            <person name="Salamov A."/>
            <person name="Aerts A."/>
            <person name="Riley R."/>
            <person name="Clum A."/>
            <person name="Lindquist E."/>
            <person name="Ence D."/>
            <person name="Campbell M."/>
            <person name="Kronenberg Z."/>
            <person name="Feau N."/>
            <person name="Dhillon B."/>
            <person name="Hamelin R."/>
            <person name="Burleigh J."/>
            <person name="Smith J."/>
            <person name="Yandell M."/>
            <person name="Nelson C."/>
            <person name="Grigoriev I."/>
            <person name="Davis J."/>
        </authorList>
    </citation>
    <scope>NUCLEOTIDE SEQUENCE</scope>
    <source>
        <strain evidence="19">G11</strain>
    </source>
</reference>
<dbReference type="Proteomes" id="UP000886653">
    <property type="component" value="Unassembled WGS sequence"/>
</dbReference>
<keyword evidence="13 16" id="KW-0862">Zinc</keyword>
<evidence type="ECO:0000256" key="11">
    <source>
        <dbReference type="ARBA" id="ARBA00022771"/>
    </source>
</evidence>
<comment type="catalytic activity">
    <reaction evidence="1 16">
        <text>S-ubiquitinyl-[E2 ubiquitin-conjugating enzyme]-L-cysteine + [acceptor protein]-L-lysine = [E2 ubiquitin-conjugating enzyme]-L-cysteine + N(6)-ubiquitinyl-[acceptor protein]-L-lysine.</text>
        <dbReference type="EC" id="2.3.2.27"/>
    </reaction>
</comment>
<dbReference type="GO" id="GO:0061630">
    <property type="term" value="F:ubiquitin protein ligase activity"/>
    <property type="evidence" value="ECO:0007669"/>
    <property type="project" value="UniProtKB-UniRule"/>
</dbReference>
<dbReference type="SUPFAM" id="SSF48371">
    <property type="entry name" value="ARM repeat"/>
    <property type="match status" value="1"/>
</dbReference>
<evidence type="ECO:0000313" key="19">
    <source>
        <dbReference type="EMBL" id="KAG0141417.1"/>
    </source>
</evidence>
<feature type="compositionally biased region" description="Basic residues" evidence="17">
    <location>
        <begin position="52"/>
        <end position="67"/>
    </location>
</feature>
<protein>
    <recommendedName>
        <fullName evidence="6 16">E3 ubiquitin-protein ligase listerin</fullName>
        <ecNumber evidence="5 16">2.3.2.27</ecNumber>
    </recommendedName>
    <alternativeName>
        <fullName evidence="16">RING-type E3 ubiquitin transferase listerin</fullName>
    </alternativeName>
</protein>
<feature type="domain" description="RING-type" evidence="18">
    <location>
        <begin position="1670"/>
        <end position="1717"/>
    </location>
</feature>
<evidence type="ECO:0000256" key="2">
    <source>
        <dbReference type="ARBA" id="ARBA00004514"/>
    </source>
</evidence>
<evidence type="ECO:0000256" key="6">
    <source>
        <dbReference type="ARBA" id="ARBA00017157"/>
    </source>
</evidence>
<dbReference type="PANTHER" id="PTHR12389:SF0">
    <property type="entry name" value="E3 UBIQUITIN-PROTEIN LIGASE LISTERIN"/>
    <property type="match status" value="1"/>
</dbReference>
<dbReference type="InterPro" id="IPR039804">
    <property type="entry name" value="RING-CH-C4HC3_LTN1"/>
</dbReference>
<evidence type="ECO:0000256" key="13">
    <source>
        <dbReference type="ARBA" id="ARBA00022833"/>
    </source>
</evidence>
<dbReference type="InterPro" id="IPR001841">
    <property type="entry name" value="Znf_RING"/>
</dbReference>
<dbReference type="EC" id="2.3.2.27" evidence="5 16"/>
<keyword evidence="20" id="KW-1185">Reference proteome</keyword>
<dbReference type="PANTHER" id="PTHR12389">
    <property type="entry name" value="ZINC FINGER PROTEIN 294"/>
    <property type="match status" value="1"/>
</dbReference>
<comment type="subcellular location">
    <subcellularLocation>
        <location evidence="2">Cytoplasm</location>
        <location evidence="2">Cytosol</location>
    </subcellularLocation>
</comment>
<evidence type="ECO:0000256" key="12">
    <source>
        <dbReference type="ARBA" id="ARBA00022786"/>
    </source>
</evidence>
<name>A0A9P6N9C8_9BASI</name>
<evidence type="ECO:0000313" key="20">
    <source>
        <dbReference type="Proteomes" id="UP000886653"/>
    </source>
</evidence>
<feature type="compositionally biased region" description="Low complexity" evidence="17">
    <location>
        <begin position="1"/>
        <end position="12"/>
    </location>
</feature>
<evidence type="ECO:0000259" key="18">
    <source>
        <dbReference type="PROSITE" id="PS50089"/>
    </source>
</evidence>
<dbReference type="InterPro" id="IPR016024">
    <property type="entry name" value="ARM-type_fold"/>
</dbReference>
<evidence type="ECO:0000256" key="10">
    <source>
        <dbReference type="ARBA" id="ARBA00022737"/>
    </source>
</evidence>
<dbReference type="Pfam" id="PF22999">
    <property type="entry name" value="LTN1_E3_ligase_6th"/>
    <property type="match status" value="1"/>
</dbReference>
<keyword evidence="9 16" id="KW-0479">Metal-binding</keyword>
<comment type="subunit">
    <text evidence="16">Component of the ribosome quality control complex (RQC).</text>
</comment>
<evidence type="ECO:0000256" key="3">
    <source>
        <dbReference type="ARBA" id="ARBA00004906"/>
    </source>
</evidence>